<dbReference type="NCBIfam" id="TIGR04176">
    <property type="entry name" value="MarR_EPS"/>
    <property type="match status" value="1"/>
</dbReference>
<dbReference type="Proteomes" id="UP000886110">
    <property type="component" value="Unassembled WGS sequence"/>
</dbReference>
<dbReference type="EMBL" id="DRTB01000255">
    <property type="protein sequence ID" value="HHE05087.1"/>
    <property type="molecule type" value="Genomic_DNA"/>
</dbReference>
<comment type="caution">
    <text evidence="1">The sequence shown here is derived from an EMBL/GenBank/DDBJ whole genome shotgun (WGS) entry which is preliminary data.</text>
</comment>
<dbReference type="SUPFAM" id="SSF46785">
    <property type="entry name" value="Winged helix' DNA-binding domain"/>
    <property type="match status" value="1"/>
</dbReference>
<sequence>MPDHRIREDIFNILRVLSTNTDLTQRDISGYLGISLGKTNYLLKALAKKGLIKIKNFARRKEKLTRVKYILTPKGLEEKLRLTRFFLERKEKEYLELKKEWERTLHAIR</sequence>
<protein>
    <submittedName>
        <fullName evidence="1">MarR family EPS-associated transcriptional regulator</fullName>
    </submittedName>
</protein>
<accession>A0A7C5H679</accession>
<organism evidence="1">
    <name type="scientific">candidate division WOR-3 bacterium</name>
    <dbReference type="NCBI Taxonomy" id="2052148"/>
    <lineage>
        <taxon>Bacteria</taxon>
        <taxon>Bacteria division WOR-3</taxon>
    </lineage>
</organism>
<reference evidence="1" key="1">
    <citation type="journal article" date="2020" name="mSystems">
        <title>Genome- and Community-Level Interaction Insights into Carbon Utilization and Element Cycling Functions of Hydrothermarchaeota in Hydrothermal Sediment.</title>
        <authorList>
            <person name="Zhou Z."/>
            <person name="Liu Y."/>
            <person name="Xu W."/>
            <person name="Pan J."/>
            <person name="Luo Z.H."/>
            <person name="Li M."/>
        </authorList>
    </citation>
    <scope>NUCLEOTIDE SEQUENCE [LARGE SCALE GENOMIC DNA]</scope>
    <source>
        <strain evidence="1">HyVt-74</strain>
    </source>
</reference>
<dbReference type="AlphaFoldDB" id="A0A7C5H679"/>
<evidence type="ECO:0000313" key="1">
    <source>
        <dbReference type="EMBL" id="HHE05087.1"/>
    </source>
</evidence>
<dbReference type="Gene3D" id="1.10.10.10">
    <property type="entry name" value="Winged helix-like DNA-binding domain superfamily/Winged helix DNA-binding domain"/>
    <property type="match status" value="1"/>
</dbReference>
<dbReference type="InterPro" id="IPR036390">
    <property type="entry name" value="WH_DNA-bd_sf"/>
</dbReference>
<gene>
    <name evidence="1" type="ORF">ENL19_03385</name>
</gene>
<proteinExistence type="predicted"/>
<dbReference type="InterPro" id="IPR036388">
    <property type="entry name" value="WH-like_DNA-bd_sf"/>
</dbReference>
<dbReference type="InterPro" id="IPR026433">
    <property type="entry name" value="MarR_EPS"/>
</dbReference>
<name>A0A7C5H679_UNCW3</name>
<dbReference type="Pfam" id="PF13412">
    <property type="entry name" value="HTH_24"/>
    <property type="match status" value="1"/>
</dbReference>